<evidence type="ECO:0000256" key="11">
    <source>
        <dbReference type="ARBA" id="ARBA00032474"/>
    </source>
</evidence>
<dbReference type="EMBL" id="FMTS01000001">
    <property type="protein sequence ID" value="SCW44167.1"/>
    <property type="molecule type" value="Genomic_DNA"/>
</dbReference>
<dbReference type="SUPFAM" id="SSF54690">
    <property type="entry name" value="Molybdopterin synthase subunit MoaE"/>
    <property type="match status" value="1"/>
</dbReference>
<dbReference type="STRING" id="260084.SAMN02927928_1257"/>
<dbReference type="Pfam" id="PF02391">
    <property type="entry name" value="MoaE"/>
    <property type="match status" value="1"/>
</dbReference>
<evidence type="ECO:0000256" key="8">
    <source>
        <dbReference type="ARBA" id="ARBA00029745"/>
    </source>
</evidence>
<sequence>MEMEVRLLPAGFDPAAVHGDFLARFGTLGAVTAFTGVVREAAKGAAVDYLYLDWYPGMTETSIQAIADAAAERFDIRALSIHHRCGEVRAGEPVVFVAAASVHRRAAFEAVDYMMDRLKSEAALWKREVGPQTDRWVEPTTGDADDLKRWSDK</sequence>
<evidence type="ECO:0000256" key="9">
    <source>
        <dbReference type="ARBA" id="ARBA00030407"/>
    </source>
</evidence>
<dbReference type="RefSeq" id="WP_245678864.1">
    <property type="nucleotide sequence ID" value="NZ_CBCRYE010000001.1"/>
</dbReference>
<evidence type="ECO:0000256" key="2">
    <source>
        <dbReference type="ARBA" id="ARBA00005426"/>
    </source>
</evidence>
<accession>A0A1G4QI89</accession>
<gene>
    <name evidence="13" type="ORF">SAMN02927928_1257</name>
</gene>
<evidence type="ECO:0000256" key="7">
    <source>
        <dbReference type="ARBA" id="ARBA00026066"/>
    </source>
</evidence>
<dbReference type="PANTHER" id="PTHR23404">
    <property type="entry name" value="MOLYBDOPTERIN SYNTHASE RELATED"/>
    <property type="match status" value="1"/>
</dbReference>
<dbReference type="AlphaFoldDB" id="A0A1G4QI89"/>
<dbReference type="GO" id="GO:0030366">
    <property type="term" value="F:molybdopterin synthase activity"/>
    <property type="evidence" value="ECO:0007669"/>
    <property type="project" value="UniProtKB-EC"/>
</dbReference>
<protein>
    <recommendedName>
        <fullName evidence="4">Molybdopterin synthase catalytic subunit</fullName>
        <ecNumber evidence="3">2.8.1.12</ecNumber>
    </recommendedName>
    <alternativeName>
        <fullName evidence="10">MPT synthase subunit 2</fullName>
    </alternativeName>
    <alternativeName>
        <fullName evidence="8">Molybdenum cofactor biosynthesis protein E</fullName>
    </alternativeName>
    <alternativeName>
        <fullName evidence="9">Molybdopterin-converting factor large subunit</fullName>
    </alternativeName>
    <alternativeName>
        <fullName evidence="11">Molybdopterin-converting factor subunit 2</fullName>
    </alternativeName>
</protein>
<evidence type="ECO:0000256" key="12">
    <source>
        <dbReference type="ARBA" id="ARBA00049878"/>
    </source>
</evidence>
<comment type="similarity">
    <text evidence="2">Belongs to the MoaE family.</text>
</comment>
<evidence type="ECO:0000256" key="10">
    <source>
        <dbReference type="ARBA" id="ARBA00030781"/>
    </source>
</evidence>
<reference evidence="14" key="1">
    <citation type="submission" date="2016-10" db="EMBL/GenBank/DDBJ databases">
        <authorList>
            <person name="Varghese N."/>
            <person name="Submissions S."/>
        </authorList>
    </citation>
    <scope>NUCLEOTIDE SEQUENCE [LARGE SCALE GENOMIC DNA]</scope>
    <source>
        <strain evidence="14">CGMCC 1.3431</strain>
    </source>
</reference>
<dbReference type="Proteomes" id="UP000199150">
    <property type="component" value="Unassembled WGS sequence"/>
</dbReference>
<evidence type="ECO:0000256" key="1">
    <source>
        <dbReference type="ARBA" id="ARBA00005046"/>
    </source>
</evidence>
<name>A0A1G4QI89_9CAUL</name>
<keyword evidence="14" id="KW-1185">Reference proteome</keyword>
<dbReference type="InterPro" id="IPR003448">
    <property type="entry name" value="Mopterin_biosynth_MoaE"/>
</dbReference>
<dbReference type="Gene3D" id="3.90.1170.40">
    <property type="entry name" value="Molybdopterin biosynthesis MoaE subunit"/>
    <property type="match status" value="1"/>
</dbReference>
<organism evidence="13 14">
    <name type="scientific">Asticcacaulis taihuensis</name>
    <dbReference type="NCBI Taxonomy" id="260084"/>
    <lineage>
        <taxon>Bacteria</taxon>
        <taxon>Pseudomonadati</taxon>
        <taxon>Pseudomonadota</taxon>
        <taxon>Alphaproteobacteria</taxon>
        <taxon>Caulobacterales</taxon>
        <taxon>Caulobacteraceae</taxon>
        <taxon>Asticcacaulis</taxon>
    </lineage>
</organism>
<evidence type="ECO:0000256" key="5">
    <source>
        <dbReference type="ARBA" id="ARBA00023150"/>
    </source>
</evidence>
<evidence type="ECO:0000256" key="4">
    <source>
        <dbReference type="ARBA" id="ARBA00013858"/>
    </source>
</evidence>
<dbReference type="CDD" id="cd00756">
    <property type="entry name" value="MoaE"/>
    <property type="match status" value="1"/>
</dbReference>
<dbReference type="GO" id="GO:0006777">
    <property type="term" value="P:Mo-molybdopterin cofactor biosynthetic process"/>
    <property type="evidence" value="ECO:0007669"/>
    <property type="project" value="UniProtKB-KW"/>
</dbReference>
<evidence type="ECO:0000256" key="6">
    <source>
        <dbReference type="ARBA" id="ARBA00025448"/>
    </source>
</evidence>
<evidence type="ECO:0000256" key="3">
    <source>
        <dbReference type="ARBA" id="ARBA00011950"/>
    </source>
</evidence>
<comment type="catalytic activity">
    <reaction evidence="12">
        <text>2 [molybdopterin-synthase sulfur-carrier protein]-C-terminal-Gly-aminoethanethioate + cyclic pyranopterin phosphate + H2O = molybdopterin + 2 [molybdopterin-synthase sulfur-carrier protein]-C-terminal Gly-Gly + 2 H(+)</text>
        <dbReference type="Rhea" id="RHEA:26333"/>
        <dbReference type="Rhea" id="RHEA-COMP:12202"/>
        <dbReference type="Rhea" id="RHEA-COMP:19907"/>
        <dbReference type="ChEBI" id="CHEBI:15377"/>
        <dbReference type="ChEBI" id="CHEBI:15378"/>
        <dbReference type="ChEBI" id="CHEBI:58698"/>
        <dbReference type="ChEBI" id="CHEBI:59648"/>
        <dbReference type="ChEBI" id="CHEBI:90778"/>
        <dbReference type="ChEBI" id="CHEBI:232372"/>
        <dbReference type="EC" id="2.8.1.12"/>
    </reaction>
</comment>
<comment type="subunit">
    <text evidence="7">Heterotetramer of 2 MoaD subunits and 2 MoaE subunits. Also stable as homodimer. The enzyme changes between these two forms during catalysis.</text>
</comment>
<comment type="pathway">
    <text evidence="1">Cofactor biosynthesis; molybdopterin biosynthesis.</text>
</comment>
<dbReference type="UniPathway" id="UPA00344"/>
<keyword evidence="5" id="KW-0501">Molybdenum cofactor biosynthesis</keyword>
<dbReference type="InterPro" id="IPR036563">
    <property type="entry name" value="MoaE_sf"/>
</dbReference>
<proteinExistence type="inferred from homology"/>
<evidence type="ECO:0000313" key="13">
    <source>
        <dbReference type="EMBL" id="SCW44167.1"/>
    </source>
</evidence>
<dbReference type="EC" id="2.8.1.12" evidence="3"/>
<evidence type="ECO:0000313" key="14">
    <source>
        <dbReference type="Proteomes" id="UP000199150"/>
    </source>
</evidence>
<comment type="function">
    <text evidence="6">Converts molybdopterin precursor Z into molybdopterin. This requires the incorporation of two sulfur atoms into precursor Z to generate a dithiolene group. The sulfur is provided by MoaD.</text>
</comment>